<evidence type="ECO:0000313" key="5">
    <source>
        <dbReference type="Proteomes" id="UP001159042"/>
    </source>
</evidence>
<evidence type="ECO:0000313" key="4">
    <source>
        <dbReference type="EMBL" id="KAJ8922535.1"/>
    </source>
</evidence>
<dbReference type="Proteomes" id="UP001159042">
    <property type="component" value="Unassembled WGS sequence"/>
</dbReference>
<dbReference type="SUPFAM" id="SSF52058">
    <property type="entry name" value="L domain-like"/>
    <property type="match status" value="1"/>
</dbReference>
<feature type="chain" id="PRO_5043372973" evidence="3">
    <location>
        <begin position="37"/>
        <end position="392"/>
    </location>
</feature>
<dbReference type="InterPro" id="IPR001611">
    <property type="entry name" value="Leu-rich_rpt"/>
</dbReference>
<proteinExistence type="predicted"/>
<keyword evidence="5" id="KW-1185">Reference proteome</keyword>
<keyword evidence="1" id="KW-0433">Leucine-rich repeat</keyword>
<evidence type="ECO:0000256" key="2">
    <source>
        <dbReference type="ARBA" id="ARBA00022737"/>
    </source>
</evidence>
<dbReference type="PROSITE" id="PS51450">
    <property type="entry name" value="LRR"/>
    <property type="match status" value="1"/>
</dbReference>
<dbReference type="Pfam" id="PF13855">
    <property type="entry name" value="LRR_8"/>
    <property type="match status" value="3"/>
</dbReference>
<sequence length="392" mass="44463">MGNKAISYSILRNKKIAAHMPMLLLLLWLGLSFSEGYERVSQARAPACDYNNNERTYNCKYIRDTFPKVFYGNYHLKCQHCDIRLFSPHTFQHENSLISVNVSDSGIQYVSERAFSIFGNVQYIYLQNNRITNVSRNAFSGLRQVYQLHLENNRISDLTPGFANDLQSNSIILSNNKIVELPHDLFKGVLTLLTLSLDNNNIKKIHKEAFAGLDSLEYLELQNNHLCHLPLGLFKDLRTLRVLNLADNKLTRFSLGTFSGLSQLNGLILANNSIKVFDGADLLPLYHLAKLDLSGNIIYYLDSNGIYVNAPSIRYLHVEDNIFSCQLLTNVLQYFKGKGVDIVTNRGRYDVQNINGIACIGSAVVESVPFEFFMKKVREETKAEVDTCTGPR</sequence>
<dbReference type="InterPro" id="IPR003591">
    <property type="entry name" value="Leu-rich_rpt_typical-subtyp"/>
</dbReference>
<evidence type="ECO:0000256" key="3">
    <source>
        <dbReference type="SAM" id="SignalP"/>
    </source>
</evidence>
<name>A0AAV8W904_9CUCU</name>
<organism evidence="4 5">
    <name type="scientific">Exocentrus adspersus</name>
    <dbReference type="NCBI Taxonomy" id="1586481"/>
    <lineage>
        <taxon>Eukaryota</taxon>
        <taxon>Metazoa</taxon>
        <taxon>Ecdysozoa</taxon>
        <taxon>Arthropoda</taxon>
        <taxon>Hexapoda</taxon>
        <taxon>Insecta</taxon>
        <taxon>Pterygota</taxon>
        <taxon>Neoptera</taxon>
        <taxon>Endopterygota</taxon>
        <taxon>Coleoptera</taxon>
        <taxon>Polyphaga</taxon>
        <taxon>Cucujiformia</taxon>
        <taxon>Chrysomeloidea</taxon>
        <taxon>Cerambycidae</taxon>
        <taxon>Lamiinae</taxon>
        <taxon>Acanthocinini</taxon>
        <taxon>Exocentrus</taxon>
    </lineage>
</organism>
<accession>A0AAV8W904</accession>
<comment type="caution">
    <text evidence="4">The sequence shown here is derived from an EMBL/GenBank/DDBJ whole genome shotgun (WGS) entry which is preliminary data.</text>
</comment>
<keyword evidence="2" id="KW-0677">Repeat</keyword>
<dbReference type="EMBL" id="JANEYG010000006">
    <property type="protein sequence ID" value="KAJ8922535.1"/>
    <property type="molecule type" value="Genomic_DNA"/>
</dbReference>
<evidence type="ECO:0000256" key="1">
    <source>
        <dbReference type="ARBA" id="ARBA00022614"/>
    </source>
</evidence>
<protein>
    <submittedName>
        <fullName evidence="4">Uncharacterized protein</fullName>
    </submittedName>
</protein>
<dbReference type="AlphaFoldDB" id="A0AAV8W904"/>
<dbReference type="InterPro" id="IPR032675">
    <property type="entry name" value="LRR_dom_sf"/>
</dbReference>
<dbReference type="PANTHER" id="PTHR24366:SF158">
    <property type="entry name" value="PLATELET GLYCOPROTEIN IB ALPHA CHAIN-LIKE-RELATED"/>
    <property type="match status" value="1"/>
</dbReference>
<keyword evidence="3" id="KW-0732">Signal</keyword>
<dbReference type="PANTHER" id="PTHR24366">
    <property type="entry name" value="IG(IMMUNOGLOBULIN) AND LRR(LEUCINE RICH REPEAT) DOMAINS"/>
    <property type="match status" value="1"/>
</dbReference>
<reference evidence="4 5" key="1">
    <citation type="journal article" date="2023" name="Insect Mol. Biol.">
        <title>Genome sequencing provides insights into the evolution of gene families encoding plant cell wall-degrading enzymes in longhorned beetles.</title>
        <authorList>
            <person name="Shin N.R."/>
            <person name="Okamura Y."/>
            <person name="Kirsch R."/>
            <person name="Pauchet Y."/>
        </authorList>
    </citation>
    <scope>NUCLEOTIDE SEQUENCE [LARGE SCALE GENOMIC DNA]</scope>
    <source>
        <strain evidence="4">EAD_L_NR</strain>
    </source>
</reference>
<dbReference type="Gene3D" id="3.80.10.10">
    <property type="entry name" value="Ribonuclease Inhibitor"/>
    <property type="match status" value="2"/>
</dbReference>
<gene>
    <name evidence="4" type="ORF">NQ315_007565</name>
</gene>
<dbReference type="GO" id="GO:0005886">
    <property type="term" value="C:plasma membrane"/>
    <property type="evidence" value="ECO:0007669"/>
    <property type="project" value="TreeGrafter"/>
</dbReference>
<feature type="signal peptide" evidence="3">
    <location>
        <begin position="1"/>
        <end position="36"/>
    </location>
</feature>
<dbReference type="SMART" id="SM00369">
    <property type="entry name" value="LRR_TYP"/>
    <property type="match status" value="8"/>
</dbReference>
<dbReference type="GO" id="GO:0007616">
    <property type="term" value="P:long-term memory"/>
    <property type="evidence" value="ECO:0007669"/>
    <property type="project" value="TreeGrafter"/>
</dbReference>